<dbReference type="Proteomes" id="UP001165587">
    <property type="component" value="Unassembled WGS sequence"/>
</dbReference>
<comment type="caution">
    <text evidence="1">The sequence shown here is derived from an EMBL/GenBank/DDBJ whole genome shotgun (WGS) entry which is preliminary data.</text>
</comment>
<dbReference type="EMBL" id="JANLCK010000003">
    <property type="protein sequence ID" value="MCS5725795.1"/>
    <property type="molecule type" value="Genomic_DNA"/>
</dbReference>
<name>A0AA42BSY4_9MICO</name>
<evidence type="ECO:0000313" key="2">
    <source>
        <dbReference type="Proteomes" id="UP001165587"/>
    </source>
</evidence>
<sequence>MALDSTAWTRDLLSRRRALHSAIDGLARRHPADAARARLEVYTITHRFSTGAIDRASVEESFAALEHTLVEVARAA</sequence>
<dbReference type="AlphaFoldDB" id="A0AA42BSY4"/>
<keyword evidence="2" id="KW-1185">Reference proteome</keyword>
<evidence type="ECO:0000313" key="1">
    <source>
        <dbReference type="EMBL" id="MCS5725795.1"/>
    </source>
</evidence>
<dbReference type="RefSeq" id="WP_259526372.1">
    <property type="nucleotide sequence ID" value="NZ_JANLCK010000003.1"/>
</dbReference>
<gene>
    <name evidence="1" type="ORF">N1028_07780</name>
</gene>
<reference evidence="1" key="1">
    <citation type="submission" date="2022-08" db="EMBL/GenBank/DDBJ databases">
        <authorList>
            <person name="Deng Y."/>
            <person name="Han X.-F."/>
            <person name="Zhang Y.-Q."/>
        </authorList>
    </citation>
    <scope>NUCLEOTIDE SEQUENCE</scope>
    <source>
        <strain evidence="1">CPCC 203407</strain>
    </source>
</reference>
<protein>
    <submittedName>
        <fullName evidence="1">Uncharacterized protein</fullName>
    </submittedName>
</protein>
<accession>A0AA42BSY4</accession>
<organism evidence="1 2">
    <name type="scientific">Herbiconiux oxytropis</name>
    <dbReference type="NCBI Taxonomy" id="2970915"/>
    <lineage>
        <taxon>Bacteria</taxon>
        <taxon>Bacillati</taxon>
        <taxon>Actinomycetota</taxon>
        <taxon>Actinomycetes</taxon>
        <taxon>Micrococcales</taxon>
        <taxon>Microbacteriaceae</taxon>
        <taxon>Herbiconiux</taxon>
    </lineage>
</organism>
<proteinExistence type="predicted"/>